<proteinExistence type="predicted"/>
<reference evidence="2" key="1">
    <citation type="submission" date="2020-02" db="EMBL/GenBank/DDBJ databases">
        <authorList>
            <person name="Meier V. D."/>
        </authorList>
    </citation>
    <scope>NUCLEOTIDE SEQUENCE</scope>
    <source>
        <strain evidence="2">AVDCRST_MAG18</strain>
    </source>
</reference>
<accession>A0A6J4USI3</accession>
<dbReference type="AlphaFoldDB" id="A0A6J4USI3"/>
<sequence length="63" mass="6462">MIQPSPPGSPALADSLSSSEERGRSAVGGAGCWIAARTPPCRCDGDPPLKREGAAVLIRWCVG</sequence>
<gene>
    <name evidence="2" type="ORF">AVDCRST_MAG18-731</name>
</gene>
<evidence type="ECO:0000256" key="1">
    <source>
        <dbReference type="SAM" id="MobiDB-lite"/>
    </source>
</evidence>
<feature type="region of interest" description="Disordered" evidence="1">
    <location>
        <begin position="1"/>
        <end position="24"/>
    </location>
</feature>
<dbReference type="EMBL" id="CADCWN010000053">
    <property type="protein sequence ID" value="CAA9556687.1"/>
    <property type="molecule type" value="Genomic_DNA"/>
</dbReference>
<evidence type="ECO:0000313" key="2">
    <source>
        <dbReference type="EMBL" id="CAA9556687.1"/>
    </source>
</evidence>
<name>A0A6J4USI3_9BACT</name>
<protein>
    <submittedName>
        <fullName evidence="2">Uncharacterized protein</fullName>
    </submittedName>
</protein>
<organism evidence="2">
    <name type="scientific">uncultured Thermomicrobiales bacterium</name>
    <dbReference type="NCBI Taxonomy" id="1645740"/>
    <lineage>
        <taxon>Bacteria</taxon>
        <taxon>Pseudomonadati</taxon>
        <taxon>Thermomicrobiota</taxon>
        <taxon>Thermomicrobia</taxon>
        <taxon>Thermomicrobiales</taxon>
        <taxon>environmental samples</taxon>
    </lineage>
</organism>